<accession>A0A5J9TRU0</accession>
<evidence type="ECO:0000256" key="1">
    <source>
        <dbReference type="SAM" id="MobiDB-lite"/>
    </source>
</evidence>
<sequence length="282" mass="31381">MRWTPANSGFVLRRICELVAKGARTDKGFKECHVNQVAKNLKEFSGEDVTSTQVYNHLRKWRQRWGKVCKLKDLSGALWDEDTCSIVLDHEHYLGHIKAHPKDAEFLNRPIEFYTHMETAFGSTMATGRFAMGSSEALGVFSGFGDSEGVKVEAGETAMNKNTAAADVTEKVEPADGSKASDAPTTGTKRKRAFSEEEALLMTNMTDAVNNVAAALRETGPAHVDDALYDAVMQAAGFTEEALMVVFSHLLDNKAQGRGYIKMNDEHRVLWLRTWLGKHYYI</sequence>
<name>A0A5J9TRU0_9POAL</name>
<feature type="domain" description="Myb/SANT-like" evidence="2">
    <location>
        <begin position="2"/>
        <end position="89"/>
    </location>
</feature>
<dbReference type="PANTHER" id="PTHR47127">
    <property type="entry name" value="10A19I.15"/>
    <property type="match status" value="1"/>
</dbReference>
<keyword evidence="4" id="KW-1185">Reference proteome</keyword>
<protein>
    <recommendedName>
        <fullName evidence="2">Myb/SANT-like domain-containing protein</fullName>
    </recommendedName>
</protein>
<dbReference type="Gramene" id="TVU14069">
    <property type="protein sequence ID" value="TVU14069"/>
    <property type="gene ID" value="EJB05_37515"/>
</dbReference>
<evidence type="ECO:0000259" key="2">
    <source>
        <dbReference type="Pfam" id="PF12776"/>
    </source>
</evidence>
<feature type="region of interest" description="Disordered" evidence="1">
    <location>
        <begin position="170"/>
        <end position="191"/>
    </location>
</feature>
<feature type="non-terminal residue" evidence="3">
    <location>
        <position position="1"/>
    </location>
</feature>
<dbReference type="InterPro" id="IPR024752">
    <property type="entry name" value="Myb/SANT-like_dom"/>
</dbReference>
<dbReference type="AlphaFoldDB" id="A0A5J9TRU0"/>
<dbReference type="OrthoDB" id="686209at2759"/>
<organism evidence="3 4">
    <name type="scientific">Eragrostis curvula</name>
    <name type="common">weeping love grass</name>
    <dbReference type="NCBI Taxonomy" id="38414"/>
    <lineage>
        <taxon>Eukaryota</taxon>
        <taxon>Viridiplantae</taxon>
        <taxon>Streptophyta</taxon>
        <taxon>Embryophyta</taxon>
        <taxon>Tracheophyta</taxon>
        <taxon>Spermatophyta</taxon>
        <taxon>Magnoliopsida</taxon>
        <taxon>Liliopsida</taxon>
        <taxon>Poales</taxon>
        <taxon>Poaceae</taxon>
        <taxon>PACMAD clade</taxon>
        <taxon>Chloridoideae</taxon>
        <taxon>Eragrostideae</taxon>
        <taxon>Eragrostidinae</taxon>
        <taxon>Eragrostis</taxon>
    </lineage>
</organism>
<evidence type="ECO:0000313" key="4">
    <source>
        <dbReference type="Proteomes" id="UP000324897"/>
    </source>
</evidence>
<dbReference type="Proteomes" id="UP000324897">
    <property type="component" value="Unassembled WGS sequence"/>
</dbReference>
<proteinExistence type="predicted"/>
<reference evidence="3 4" key="1">
    <citation type="journal article" date="2019" name="Sci. Rep.">
        <title>A high-quality genome of Eragrostis curvula grass provides insights into Poaceae evolution and supports new strategies to enhance forage quality.</title>
        <authorList>
            <person name="Carballo J."/>
            <person name="Santos B.A.C.M."/>
            <person name="Zappacosta D."/>
            <person name="Garbus I."/>
            <person name="Selva J.P."/>
            <person name="Gallo C.A."/>
            <person name="Diaz A."/>
            <person name="Albertini E."/>
            <person name="Caccamo M."/>
            <person name="Echenique V."/>
        </authorList>
    </citation>
    <scope>NUCLEOTIDE SEQUENCE [LARGE SCALE GENOMIC DNA]</scope>
    <source>
        <strain evidence="4">cv. Victoria</strain>
        <tissue evidence="3">Leaf</tissue>
    </source>
</reference>
<dbReference type="EMBL" id="RWGY01000031">
    <property type="protein sequence ID" value="TVU14069.1"/>
    <property type="molecule type" value="Genomic_DNA"/>
</dbReference>
<comment type="caution">
    <text evidence="3">The sequence shown here is derived from an EMBL/GenBank/DDBJ whole genome shotgun (WGS) entry which is preliminary data.</text>
</comment>
<evidence type="ECO:0000313" key="3">
    <source>
        <dbReference type="EMBL" id="TVU14069.1"/>
    </source>
</evidence>
<dbReference type="Pfam" id="PF12776">
    <property type="entry name" value="Myb_DNA-bind_3"/>
    <property type="match status" value="1"/>
</dbReference>
<gene>
    <name evidence="3" type="ORF">EJB05_37515</name>
</gene>